<protein>
    <submittedName>
        <fullName evidence="1">Uncharacterized protein</fullName>
    </submittedName>
</protein>
<proteinExistence type="predicted"/>
<keyword evidence="2" id="KW-1185">Reference proteome</keyword>
<evidence type="ECO:0000313" key="2">
    <source>
        <dbReference type="Proteomes" id="UP000005744"/>
    </source>
</evidence>
<accession>I3CJ82</accession>
<dbReference type="EMBL" id="JH600070">
    <property type="protein sequence ID" value="EIJ43675.1"/>
    <property type="molecule type" value="Genomic_DNA"/>
</dbReference>
<sequence length="72" mass="8419">SFYNSFAIAEVLGVELKNLLNFDEKIILNIGSFRDKNTQCQYYINSAVELTQELEKLRLQFGCERKRKSVIK</sequence>
<feature type="non-terminal residue" evidence="1">
    <location>
        <position position="1"/>
    </location>
</feature>
<dbReference type="AlphaFoldDB" id="I3CJ82"/>
<reference evidence="1 2" key="1">
    <citation type="submission" date="2011-11" db="EMBL/GenBank/DDBJ databases">
        <title>Improved High-Quality Draft sequence of Beggiatoa alba B18lD.</title>
        <authorList>
            <consortium name="US DOE Joint Genome Institute"/>
            <person name="Lucas S."/>
            <person name="Han J."/>
            <person name="Lapidus A."/>
            <person name="Cheng J.-F."/>
            <person name="Goodwin L."/>
            <person name="Pitluck S."/>
            <person name="Peters L."/>
            <person name="Mikhailova N."/>
            <person name="Held B."/>
            <person name="Detter J.C."/>
            <person name="Han C."/>
            <person name="Tapia R."/>
            <person name="Land M."/>
            <person name="Hauser L."/>
            <person name="Kyrpides N."/>
            <person name="Ivanova N."/>
            <person name="Pagani I."/>
            <person name="Samuel K."/>
            <person name="Teske A."/>
            <person name="Mueller J."/>
            <person name="Woyke T."/>
        </authorList>
    </citation>
    <scope>NUCLEOTIDE SEQUENCE [LARGE SCALE GENOMIC DNA]</scope>
    <source>
        <strain evidence="1 2">B18LD</strain>
    </source>
</reference>
<dbReference type="RefSeq" id="WP_002691047.1">
    <property type="nucleotide sequence ID" value="NZ_JH600070.1"/>
</dbReference>
<evidence type="ECO:0000313" key="1">
    <source>
        <dbReference type="EMBL" id="EIJ43675.1"/>
    </source>
</evidence>
<organism evidence="1 2">
    <name type="scientific">Beggiatoa alba B18LD</name>
    <dbReference type="NCBI Taxonomy" id="395493"/>
    <lineage>
        <taxon>Bacteria</taxon>
        <taxon>Pseudomonadati</taxon>
        <taxon>Pseudomonadota</taxon>
        <taxon>Gammaproteobacteria</taxon>
        <taxon>Thiotrichales</taxon>
        <taxon>Thiotrichaceae</taxon>
        <taxon>Beggiatoa</taxon>
    </lineage>
</organism>
<dbReference type="HOGENOM" id="CLU_2710400_0_0_6"/>
<name>I3CJ82_9GAMM</name>
<dbReference type="Proteomes" id="UP000005744">
    <property type="component" value="Unassembled WGS sequence"/>
</dbReference>
<gene>
    <name evidence="1" type="ORF">BegalDRAFT_2841</name>
</gene>